<dbReference type="InterPro" id="IPR002347">
    <property type="entry name" value="SDR_fam"/>
</dbReference>
<dbReference type="SUPFAM" id="SSF51735">
    <property type="entry name" value="NAD(P)-binding Rossmann-fold domains"/>
    <property type="match status" value="1"/>
</dbReference>
<dbReference type="Pfam" id="PF13561">
    <property type="entry name" value="adh_short_C2"/>
    <property type="match status" value="1"/>
</dbReference>
<proteinExistence type="inferred from homology"/>
<dbReference type="EMBL" id="WJNH01000001">
    <property type="protein sequence ID" value="MRG84867.1"/>
    <property type="molecule type" value="Genomic_DNA"/>
</dbReference>
<reference evidence="2 3" key="1">
    <citation type="submission" date="2019-11" db="EMBL/GenBank/DDBJ databases">
        <authorList>
            <person name="Li J."/>
        </authorList>
    </citation>
    <scope>NUCLEOTIDE SEQUENCE [LARGE SCALE GENOMIC DNA]</scope>
    <source>
        <strain evidence="2 3">J4</strain>
    </source>
</reference>
<dbReference type="RefSeq" id="WP_153726838.1">
    <property type="nucleotide sequence ID" value="NZ_WJNH01000001.1"/>
</dbReference>
<comment type="caution">
    <text evidence="2">The sequence shown here is derived from an EMBL/GenBank/DDBJ whole genome shotgun (WGS) entry which is preliminary data.</text>
</comment>
<sequence>MEYNDSPKRVAIIGGSGGIGKSIAKRIGKEALVTIGYHANQEDAEIIAKEITNDGGTADIGKVDMRDPQSVHRFFEKTQGSWGGIDAIISATGTPFRICPLTEITDSEFQNVIDIDVIGSFNILKQGIPFLKQEGGGSIVHLLTTAVLRSLENDAMSSAPKMAVEGLIRSAAREYGSSHIRINGIAPGVIDSISKHKAHKKTGELSPAAANVISQTPMGRKGKTREVADVAAFLISDASTYVSGQIIGVDGGFSA</sequence>
<dbReference type="PANTHER" id="PTHR42879">
    <property type="entry name" value="3-OXOACYL-(ACYL-CARRIER-PROTEIN) REDUCTASE"/>
    <property type="match status" value="1"/>
</dbReference>
<dbReference type="Proteomes" id="UP000480185">
    <property type="component" value="Unassembled WGS sequence"/>
</dbReference>
<organism evidence="2 3">
    <name type="scientific">Salinibacillus xinjiangensis</name>
    <dbReference type="NCBI Taxonomy" id="1229268"/>
    <lineage>
        <taxon>Bacteria</taxon>
        <taxon>Bacillati</taxon>
        <taxon>Bacillota</taxon>
        <taxon>Bacilli</taxon>
        <taxon>Bacillales</taxon>
        <taxon>Bacillaceae</taxon>
        <taxon>Salinibacillus</taxon>
    </lineage>
</organism>
<dbReference type="OrthoDB" id="9793499at2"/>
<dbReference type="InterPro" id="IPR050259">
    <property type="entry name" value="SDR"/>
</dbReference>
<dbReference type="InterPro" id="IPR036291">
    <property type="entry name" value="NAD(P)-bd_dom_sf"/>
</dbReference>
<accession>A0A6G1X1J5</accession>
<keyword evidence="3" id="KW-1185">Reference proteome</keyword>
<comment type="similarity">
    <text evidence="1">Belongs to the short-chain dehydrogenases/reductases (SDR) family.</text>
</comment>
<evidence type="ECO:0000313" key="2">
    <source>
        <dbReference type="EMBL" id="MRG84867.1"/>
    </source>
</evidence>
<dbReference type="AlphaFoldDB" id="A0A6G1X1J5"/>
<dbReference type="PRINTS" id="PR00081">
    <property type="entry name" value="GDHRDH"/>
</dbReference>
<name>A0A6G1X1J5_9BACI</name>
<gene>
    <name evidence="2" type="ORF">GH754_00840</name>
</gene>
<evidence type="ECO:0000313" key="3">
    <source>
        <dbReference type="Proteomes" id="UP000480185"/>
    </source>
</evidence>
<evidence type="ECO:0000256" key="1">
    <source>
        <dbReference type="ARBA" id="ARBA00006484"/>
    </source>
</evidence>
<dbReference type="Gene3D" id="3.40.50.720">
    <property type="entry name" value="NAD(P)-binding Rossmann-like Domain"/>
    <property type="match status" value="1"/>
</dbReference>
<protein>
    <submittedName>
        <fullName evidence="2">SDR family oxidoreductase</fullName>
    </submittedName>
</protein>